<dbReference type="GO" id="GO:0005886">
    <property type="term" value="C:plasma membrane"/>
    <property type="evidence" value="ECO:0007669"/>
    <property type="project" value="TreeGrafter"/>
</dbReference>
<reference evidence="8" key="3">
    <citation type="submission" date="2025-08" db="UniProtKB">
        <authorList>
            <consortium name="Ensembl"/>
        </authorList>
    </citation>
    <scope>IDENTIFICATION</scope>
</reference>
<reference evidence="9" key="2">
    <citation type="submission" date="2023-03" db="EMBL/GenBank/DDBJ databases">
        <authorList>
            <consortium name="Wellcome Sanger Institute Data Sharing"/>
        </authorList>
    </citation>
    <scope>NUCLEOTIDE SEQUENCE [LARGE SCALE GENOMIC DNA]</scope>
</reference>
<comment type="similarity">
    <text evidence="1">Belongs to the ATP-dependent AMP-binding enzyme family.</text>
</comment>
<reference evidence="8" key="4">
    <citation type="submission" date="2025-09" db="UniProtKB">
        <authorList>
            <consortium name="Ensembl"/>
        </authorList>
    </citation>
    <scope>IDENTIFICATION</scope>
</reference>
<dbReference type="AlphaFoldDB" id="A0AAX7W4T6"/>
<evidence type="ECO:0000313" key="8">
    <source>
        <dbReference type="Ensembl" id="ENSACLP00000084321.1"/>
    </source>
</evidence>
<evidence type="ECO:0000256" key="1">
    <source>
        <dbReference type="ARBA" id="ARBA00006432"/>
    </source>
</evidence>
<keyword evidence="2" id="KW-0436">Ligase</keyword>
<keyword evidence="3" id="KW-0276">Fatty acid metabolism</keyword>
<dbReference type="GO" id="GO:0005783">
    <property type="term" value="C:endoplasmic reticulum"/>
    <property type="evidence" value="ECO:0007669"/>
    <property type="project" value="TreeGrafter"/>
</dbReference>
<evidence type="ECO:0000256" key="3">
    <source>
        <dbReference type="ARBA" id="ARBA00022832"/>
    </source>
</evidence>
<dbReference type="Gene3D" id="3.30.300.30">
    <property type="match status" value="1"/>
</dbReference>
<evidence type="ECO:0000259" key="7">
    <source>
        <dbReference type="Pfam" id="PF00501"/>
    </source>
</evidence>
<dbReference type="GO" id="GO:0004467">
    <property type="term" value="F:long-chain fatty acid-CoA ligase activity"/>
    <property type="evidence" value="ECO:0007669"/>
    <property type="project" value="UniProtKB-EC"/>
</dbReference>
<proteinExistence type="inferred from homology"/>
<dbReference type="PANTHER" id="PTHR43272">
    <property type="entry name" value="LONG-CHAIN-FATTY-ACID--COA LIGASE"/>
    <property type="match status" value="1"/>
</dbReference>
<dbReference type="GeneTree" id="ENSGT00940000155954"/>
<evidence type="ECO:0000256" key="5">
    <source>
        <dbReference type="ARBA" id="ARBA00024484"/>
    </source>
</evidence>
<organism evidence="8 9">
    <name type="scientific">Astatotilapia calliptera</name>
    <name type="common">Eastern happy</name>
    <name type="synonym">Chromis callipterus</name>
    <dbReference type="NCBI Taxonomy" id="8154"/>
    <lineage>
        <taxon>Eukaryota</taxon>
        <taxon>Metazoa</taxon>
        <taxon>Chordata</taxon>
        <taxon>Craniata</taxon>
        <taxon>Vertebrata</taxon>
        <taxon>Euteleostomi</taxon>
        <taxon>Actinopterygii</taxon>
        <taxon>Neopterygii</taxon>
        <taxon>Teleostei</taxon>
        <taxon>Neoteleostei</taxon>
        <taxon>Acanthomorphata</taxon>
        <taxon>Ovalentaria</taxon>
        <taxon>Cichlomorphae</taxon>
        <taxon>Cichliformes</taxon>
        <taxon>Cichlidae</taxon>
        <taxon>African cichlids</taxon>
        <taxon>Pseudocrenilabrinae</taxon>
        <taxon>Haplochromini</taxon>
        <taxon>Astatotilapia</taxon>
    </lineage>
</organism>
<protein>
    <recommendedName>
        <fullName evidence="6">long-chain-fatty-acid--CoA ligase</fullName>
        <ecNumber evidence="6">6.2.1.3</ecNumber>
    </recommendedName>
</protein>
<evidence type="ECO:0000256" key="4">
    <source>
        <dbReference type="ARBA" id="ARBA00023098"/>
    </source>
</evidence>
<comment type="catalytic activity">
    <reaction evidence="5">
        <text>a long-chain fatty acid + ATP + CoA = a long-chain fatty acyl-CoA + AMP + diphosphate</text>
        <dbReference type="Rhea" id="RHEA:15421"/>
        <dbReference type="ChEBI" id="CHEBI:30616"/>
        <dbReference type="ChEBI" id="CHEBI:33019"/>
        <dbReference type="ChEBI" id="CHEBI:57287"/>
        <dbReference type="ChEBI" id="CHEBI:57560"/>
        <dbReference type="ChEBI" id="CHEBI:83139"/>
        <dbReference type="ChEBI" id="CHEBI:456215"/>
        <dbReference type="EC" id="6.2.1.3"/>
    </reaction>
    <physiologicalReaction direction="left-to-right" evidence="5">
        <dbReference type="Rhea" id="RHEA:15422"/>
    </physiologicalReaction>
</comment>
<keyword evidence="9" id="KW-1185">Reference proteome</keyword>
<keyword evidence="4" id="KW-0443">Lipid metabolism</keyword>
<reference evidence="8 9" key="1">
    <citation type="submission" date="2018-05" db="EMBL/GenBank/DDBJ databases">
        <authorList>
            <person name="Datahose"/>
        </authorList>
    </citation>
    <scope>NUCLEOTIDE SEQUENCE</scope>
</reference>
<dbReference type="Gene3D" id="3.40.50.12780">
    <property type="entry name" value="N-terminal domain of ligase-like"/>
    <property type="match status" value="1"/>
</dbReference>
<dbReference type="PANTHER" id="PTHR43272:SF96">
    <property type="entry name" value="ACYL-COA SYNTHETASE LONG CHAIN FAMILY MEMBER 3A"/>
    <property type="match status" value="1"/>
</dbReference>
<dbReference type="EC" id="6.2.1.3" evidence="6"/>
<dbReference type="PROSITE" id="PS00455">
    <property type="entry name" value="AMP_BINDING"/>
    <property type="match status" value="1"/>
</dbReference>
<evidence type="ECO:0000256" key="6">
    <source>
        <dbReference type="ARBA" id="ARBA00026121"/>
    </source>
</evidence>
<dbReference type="GO" id="GO:0030182">
    <property type="term" value="P:neuron differentiation"/>
    <property type="evidence" value="ECO:0007669"/>
    <property type="project" value="TreeGrafter"/>
</dbReference>
<name>A0AAX7W4T6_ASTCA</name>
<evidence type="ECO:0000256" key="2">
    <source>
        <dbReference type="ARBA" id="ARBA00022598"/>
    </source>
</evidence>
<dbReference type="InterPro" id="IPR000873">
    <property type="entry name" value="AMP-dep_synth/lig_dom"/>
</dbReference>
<dbReference type="InterPro" id="IPR020845">
    <property type="entry name" value="AMP-binding_CS"/>
</dbReference>
<dbReference type="InterPro" id="IPR045851">
    <property type="entry name" value="AMP-bd_C_sf"/>
</dbReference>
<sequence>MPCCGYFLGVLQSCGHCISRKGELRRQQKKQGTKRAKARSVLGQPEGPYRAVSSMKKLVTSLHPGVDTLDKMFEYAAMRFPHRDCLGTREVISEEDERQSNGKVFKKVILGEYRWLSYKDTLTAASHLGSGLAALGQRPKTNIAIFCETRAEWIIAAQACFTYNFPLVTIYSTLGGPAIAHGLNETQVTHIITSRELLETRLKAILTDVPRLQHIIVVDNAPTAWPGYPRGISIHNMAAVQKLGARHENGRFCLCTPLPSDIAVIMYTSGSTGIPKGVMISHSNIIAGITGMAERIPNLCEEDTYIGYLPLAHVLELSAELVCVSHGCRIGYSSPQTLADQSTKIKKGSKGDTSMLQPTLMAAVPEIMDRIYKNVMTKVEEMNCVQRTLFILAYNYKLEQLAKGYSTPLCDRLVFRKVRSLLGGRTRVLLSGGAPLSAATQRFMNVCFCCPVGQGYGLTETCGAGTISELWDYSTGRVGGPLVCCEIKLKDWVEGGYHSTDKPYPRGEILIGGPNVTMGYYKKDAKNQEDFFVDENGQRWFSTGDIGEFQEDGCLKIIDRKKDLVKLQAGEYVSLGKVEAMLKNCPLIDNICAYANSDETYVIGFVVPNQKHLLALVDQYGIRGSWEELCNSKAVEELVLRVITEAALAAQLERFEIPRKIRLSPEPWTPETGLVTDAFKLKRKELKTHYQDDIERMYGGK</sequence>
<dbReference type="CDD" id="cd17639">
    <property type="entry name" value="LC_FACS_euk1"/>
    <property type="match status" value="1"/>
</dbReference>
<dbReference type="Pfam" id="PF00501">
    <property type="entry name" value="AMP-binding"/>
    <property type="match status" value="1"/>
</dbReference>
<dbReference type="InterPro" id="IPR042099">
    <property type="entry name" value="ANL_N_sf"/>
</dbReference>
<dbReference type="Proteomes" id="UP000265100">
    <property type="component" value="Chromosome 14"/>
</dbReference>
<accession>A0AAX7W4T6</accession>
<dbReference type="GO" id="GO:0005811">
    <property type="term" value="C:lipid droplet"/>
    <property type="evidence" value="ECO:0007669"/>
    <property type="project" value="TreeGrafter"/>
</dbReference>
<feature type="domain" description="AMP-dependent synthetase/ligase" evidence="7">
    <location>
        <begin position="102"/>
        <end position="521"/>
    </location>
</feature>
<evidence type="ECO:0000313" key="9">
    <source>
        <dbReference type="Proteomes" id="UP000265100"/>
    </source>
</evidence>
<dbReference type="SUPFAM" id="SSF56801">
    <property type="entry name" value="Acetyl-CoA synthetase-like"/>
    <property type="match status" value="1"/>
</dbReference>
<dbReference type="GO" id="GO:0035336">
    <property type="term" value="P:long-chain fatty-acyl-CoA metabolic process"/>
    <property type="evidence" value="ECO:0007669"/>
    <property type="project" value="TreeGrafter"/>
</dbReference>
<dbReference type="Ensembl" id="ENSACLT00000065307.1">
    <property type="protein sequence ID" value="ENSACLP00000084321.1"/>
    <property type="gene ID" value="ENSACLG00000014060.2"/>
</dbReference>